<dbReference type="Gene3D" id="3.90.550.10">
    <property type="entry name" value="Spore Coat Polysaccharide Biosynthesis Protein SpsA, Chain A"/>
    <property type="match status" value="1"/>
</dbReference>
<dbReference type="SUPFAM" id="SSF53448">
    <property type="entry name" value="Nucleotide-diphospho-sugar transferases"/>
    <property type="match status" value="1"/>
</dbReference>
<sequence length="229" mass="26289">MKPIRLVCGTRSTRQQFSTETALGRSLKLYNHDAQHAQLHLFDTNSRGLSTIYNEAIRYAEQQPAILVFIHDDIWLQDFFWLERIHEAVARFDVVGLAGNTRRVPRQPAWAFVSADFKWDERRFLSGTVGHGKGFPCENVSSFGPAGQECKLLDGLMLIADSAKLVETGLRFDDQFKFHFYDMDFCRQAELKGLRMGTWPLSVVHESGGAFGTPSWREGYERYLRKYGE</sequence>
<name>A0ABX8UPD5_9BURK</name>
<dbReference type="RefSeq" id="WP_219798511.1">
    <property type="nucleotide sequence ID" value="NZ_CP080095.1"/>
</dbReference>
<accession>A0ABX8UPD5</accession>
<dbReference type="Proteomes" id="UP000826462">
    <property type="component" value="Chromosome 1"/>
</dbReference>
<gene>
    <name evidence="1" type="ORF">KZJ38_01715</name>
</gene>
<reference evidence="1 2" key="1">
    <citation type="submission" date="2021-07" db="EMBL/GenBank/DDBJ databases">
        <title>Paraburkholderia edwinii protects Aspergillus sp. from phenazines by acting as a toxin sponge.</title>
        <authorList>
            <person name="Dahlstrom K.M."/>
            <person name="Newman D.K."/>
        </authorList>
    </citation>
    <scope>NUCLEOTIDE SEQUENCE [LARGE SCALE GENOMIC DNA]</scope>
    <source>
        <strain evidence="1 2">Pe01</strain>
    </source>
</reference>
<protein>
    <submittedName>
        <fullName evidence="1">Glycosyltransferase family protein</fullName>
    </submittedName>
</protein>
<evidence type="ECO:0000313" key="2">
    <source>
        <dbReference type="Proteomes" id="UP000826462"/>
    </source>
</evidence>
<proteinExistence type="predicted"/>
<evidence type="ECO:0000313" key="1">
    <source>
        <dbReference type="EMBL" id="QYD69140.1"/>
    </source>
</evidence>
<organism evidence="1 2">
    <name type="scientific">Paraburkholderia edwinii</name>
    <dbReference type="NCBI Taxonomy" id="2861782"/>
    <lineage>
        <taxon>Bacteria</taxon>
        <taxon>Pseudomonadati</taxon>
        <taxon>Pseudomonadota</taxon>
        <taxon>Betaproteobacteria</taxon>
        <taxon>Burkholderiales</taxon>
        <taxon>Burkholderiaceae</taxon>
        <taxon>Paraburkholderia</taxon>
    </lineage>
</organism>
<dbReference type="InterPro" id="IPR029044">
    <property type="entry name" value="Nucleotide-diphossugar_trans"/>
</dbReference>
<dbReference type="EMBL" id="CP080095">
    <property type="protein sequence ID" value="QYD69140.1"/>
    <property type="molecule type" value="Genomic_DNA"/>
</dbReference>
<keyword evidence="2" id="KW-1185">Reference proteome</keyword>